<reference evidence="2 3" key="1">
    <citation type="journal article" name="Sci. Rep.">
        <title>Genome-scale phylogenetic analyses confirm Olpidium as the closest living zoosporic fungus to the non-flagellated, terrestrial fungi.</title>
        <authorList>
            <person name="Chang Y."/>
            <person name="Rochon D."/>
            <person name="Sekimoto S."/>
            <person name="Wang Y."/>
            <person name="Chovatia M."/>
            <person name="Sandor L."/>
            <person name="Salamov A."/>
            <person name="Grigoriev I.V."/>
            <person name="Stajich J.E."/>
            <person name="Spatafora J.W."/>
        </authorList>
    </citation>
    <scope>NUCLEOTIDE SEQUENCE [LARGE SCALE GENOMIC DNA]</scope>
    <source>
        <strain evidence="2">S191</strain>
    </source>
</reference>
<sequence>MGCLPSKPKPSAGYRLGSVAGNGRPFSEAASQASAPAGRAPSGASAWQALPGGGGPRAAASSSPSVSASSSSTGPDRAAMLAAAERRAVDPGGGKLSRQLQERNSGKLPEQTTPADNLQVRWREEAGLTCAAF</sequence>
<comment type="caution">
    <text evidence="2">The sequence shown here is derived from an EMBL/GenBank/DDBJ whole genome shotgun (WGS) entry which is preliminary data.</text>
</comment>
<dbReference type="AlphaFoldDB" id="A0A8H8DIU8"/>
<feature type="compositionally biased region" description="Low complexity" evidence="1">
    <location>
        <begin position="57"/>
        <end position="83"/>
    </location>
</feature>
<gene>
    <name evidence="2" type="ORF">BJ554DRAFT_7751</name>
</gene>
<feature type="compositionally biased region" description="Low complexity" evidence="1">
    <location>
        <begin position="27"/>
        <end position="46"/>
    </location>
</feature>
<organism evidence="2 3">
    <name type="scientific">Olpidium bornovanus</name>
    <dbReference type="NCBI Taxonomy" id="278681"/>
    <lineage>
        <taxon>Eukaryota</taxon>
        <taxon>Fungi</taxon>
        <taxon>Fungi incertae sedis</taxon>
        <taxon>Olpidiomycota</taxon>
        <taxon>Olpidiomycotina</taxon>
        <taxon>Olpidiomycetes</taxon>
        <taxon>Olpidiales</taxon>
        <taxon>Olpidiaceae</taxon>
        <taxon>Olpidium</taxon>
    </lineage>
</organism>
<dbReference type="Proteomes" id="UP000673691">
    <property type="component" value="Unassembled WGS sequence"/>
</dbReference>
<evidence type="ECO:0000313" key="2">
    <source>
        <dbReference type="EMBL" id="KAG5460224.1"/>
    </source>
</evidence>
<accession>A0A8H8DIU8</accession>
<keyword evidence="3" id="KW-1185">Reference proteome</keyword>
<dbReference type="EMBL" id="JAEFCI010005545">
    <property type="protein sequence ID" value="KAG5460224.1"/>
    <property type="molecule type" value="Genomic_DNA"/>
</dbReference>
<protein>
    <submittedName>
        <fullName evidence="2">Uncharacterized protein</fullName>
    </submittedName>
</protein>
<feature type="region of interest" description="Disordered" evidence="1">
    <location>
        <begin position="1"/>
        <end position="114"/>
    </location>
</feature>
<name>A0A8H8DIU8_9FUNG</name>
<evidence type="ECO:0000313" key="3">
    <source>
        <dbReference type="Proteomes" id="UP000673691"/>
    </source>
</evidence>
<evidence type="ECO:0000256" key="1">
    <source>
        <dbReference type="SAM" id="MobiDB-lite"/>
    </source>
</evidence>
<proteinExistence type="predicted"/>